<gene>
    <name evidence="2" type="ORF">HYG82_04840</name>
</gene>
<dbReference type="Proteomes" id="UP000509241">
    <property type="component" value="Chromosome"/>
</dbReference>
<accession>A0A7D5KZ09</accession>
<feature type="transmembrane region" description="Helical" evidence="1">
    <location>
        <begin position="46"/>
        <end position="65"/>
    </location>
</feature>
<keyword evidence="1" id="KW-1133">Transmembrane helix</keyword>
<name>A0A7D5KZ09_9EURY</name>
<keyword evidence="1" id="KW-0472">Membrane</keyword>
<organism evidence="2 3">
    <name type="scientific">Natrinema halophilum</name>
    <dbReference type="NCBI Taxonomy" id="1699371"/>
    <lineage>
        <taxon>Archaea</taxon>
        <taxon>Methanobacteriati</taxon>
        <taxon>Methanobacteriota</taxon>
        <taxon>Stenosarchaea group</taxon>
        <taxon>Halobacteria</taxon>
        <taxon>Halobacteriales</taxon>
        <taxon>Natrialbaceae</taxon>
        <taxon>Natrinema</taxon>
    </lineage>
</organism>
<dbReference type="KEGG" id="haly:HYG82_04840"/>
<evidence type="ECO:0000313" key="3">
    <source>
        <dbReference type="Proteomes" id="UP000509241"/>
    </source>
</evidence>
<dbReference type="AlphaFoldDB" id="A0A7D5KZ09"/>
<evidence type="ECO:0000256" key="1">
    <source>
        <dbReference type="SAM" id="Phobius"/>
    </source>
</evidence>
<reference evidence="2 3" key="1">
    <citation type="submission" date="2020-07" db="EMBL/GenBank/DDBJ databases">
        <authorList>
            <person name="Cui H."/>
        </authorList>
    </citation>
    <scope>NUCLEOTIDE SEQUENCE [LARGE SCALE GENOMIC DNA]</scope>
    <source>
        <strain evidence="2 3">YPL8</strain>
    </source>
</reference>
<keyword evidence="1" id="KW-0812">Transmembrane</keyword>
<sequence>MTVSDLPVVGQLLESGAEDRVFDGLLLIGPVLIVGIAILGRSVITTGIATTYVLFFVAYILYLGVRS</sequence>
<dbReference type="RefSeq" id="WP_179259961.1">
    <property type="nucleotide sequence ID" value="NZ_CP058601.1"/>
</dbReference>
<feature type="transmembrane region" description="Helical" evidence="1">
    <location>
        <begin position="21"/>
        <end position="40"/>
    </location>
</feature>
<dbReference type="EMBL" id="CP058601">
    <property type="protein sequence ID" value="QLG48220.1"/>
    <property type="molecule type" value="Genomic_DNA"/>
</dbReference>
<keyword evidence="3" id="KW-1185">Reference proteome</keyword>
<evidence type="ECO:0000313" key="2">
    <source>
        <dbReference type="EMBL" id="QLG48220.1"/>
    </source>
</evidence>
<proteinExistence type="predicted"/>
<dbReference type="GeneID" id="56032593"/>
<protein>
    <submittedName>
        <fullName evidence="2">Uncharacterized protein</fullName>
    </submittedName>
</protein>